<keyword evidence="1 5" id="KW-0808">Transferase</keyword>
<dbReference type="PANTHER" id="PTHR43792:SF8">
    <property type="entry name" value="[RIBOSOMAL PROTEIN US5]-ALANINE N-ACETYLTRANSFERASE"/>
    <property type="match status" value="1"/>
</dbReference>
<evidence type="ECO:0000256" key="3">
    <source>
        <dbReference type="ARBA" id="ARBA00038502"/>
    </source>
</evidence>
<dbReference type="GO" id="GO:0016747">
    <property type="term" value="F:acyltransferase activity, transferring groups other than amino-acyl groups"/>
    <property type="evidence" value="ECO:0007669"/>
    <property type="project" value="InterPro"/>
</dbReference>
<proteinExistence type="inferred from homology"/>
<dbReference type="InterPro" id="IPR016181">
    <property type="entry name" value="Acyl_CoA_acyltransferase"/>
</dbReference>
<evidence type="ECO:0000256" key="2">
    <source>
        <dbReference type="ARBA" id="ARBA00023315"/>
    </source>
</evidence>
<protein>
    <submittedName>
        <fullName evidence="5">GCN5-related N-acetyltransferase</fullName>
    </submittedName>
</protein>
<dbReference type="Gene3D" id="3.40.630.30">
    <property type="match status" value="1"/>
</dbReference>
<gene>
    <name evidence="5" type="ORF">B9O19_00737</name>
</gene>
<dbReference type="Pfam" id="PF13302">
    <property type="entry name" value="Acetyltransf_3"/>
    <property type="match status" value="1"/>
</dbReference>
<keyword evidence="6" id="KW-1185">Reference proteome</keyword>
<evidence type="ECO:0000313" key="6">
    <source>
        <dbReference type="Proteomes" id="UP000235589"/>
    </source>
</evidence>
<comment type="similarity">
    <text evidence="3">Belongs to the acetyltransferase family. RimJ subfamily.</text>
</comment>
<name>A0A2K9P0Z5_9FIRM</name>
<organism evidence="5 6">
    <name type="scientific">Monoglobus pectinilyticus</name>
    <dbReference type="NCBI Taxonomy" id="1981510"/>
    <lineage>
        <taxon>Bacteria</taxon>
        <taxon>Bacillati</taxon>
        <taxon>Bacillota</taxon>
        <taxon>Clostridia</taxon>
        <taxon>Monoglobales</taxon>
        <taxon>Monoglobaceae</taxon>
        <taxon>Monoglobus</taxon>
    </lineage>
</organism>
<dbReference type="InterPro" id="IPR000182">
    <property type="entry name" value="GNAT_dom"/>
</dbReference>
<keyword evidence="2" id="KW-0012">Acyltransferase</keyword>
<dbReference type="KEGG" id="mpec:B9O19_00737"/>
<dbReference type="EMBL" id="CP020991">
    <property type="protein sequence ID" value="AUO18920.1"/>
    <property type="molecule type" value="Genomic_DNA"/>
</dbReference>
<evidence type="ECO:0000313" key="5">
    <source>
        <dbReference type="EMBL" id="AUO18920.1"/>
    </source>
</evidence>
<evidence type="ECO:0000256" key="1">
    <source>
        <dbReference type="ARBA" id="ARBA00022679"/>
    </source>
</evidence>
<dbReference type="PANTHER" id="PTHR43792">
    <property type="entry name" value="GNAT FAMILY, PUTATIVE (AFU_ORTHOLOGUE AFUA_3G00765)-RELATED-RELATED"/>
    <property type="match status" value="1"/>
</dbReference>
<sequence>MKMPLKTERLVLRPWKDEDAENLYEYAKDPRVGPEAGWYAHTSVEYSLNAIRGVLSNDETYAIILKDEDKPVGGIDLMIGDKSYLDIGSDEGELGFWIAVPYWGRGLVGEAVDALLRHAFEDLNLKTIWCGYFEGNNKSKKVQEKCGFKFHHVEKDKFWPITKEIKTEYVNRMTKEEWKNRFK</sequence>
<dbReference type="SUPFAM" id="SSF55729">
    <property type="entry name" value="Acyl-CoA N-acyltransferases (Nat)"/>
    <property type="match status" value="1"/>
</dbReference>
<feature type="domain" description="N-acetyltransferase" evidence="4">
    <location>
        <begin position="10"/>
        <end position="176"/>
    </location>
</feature>
<dbReference type="AlphaFoldDB" id="A0A2K9P0Z5"/>
<dbReference type="InterPro" id="IPR051531">
    <property type="entry name" value="N-acetyltransferase"/>
</dbReference>
<dbReference type="Proteomes" id="UP000235589">
    <property type="component" value="Chromosome"/>
</dbReference>
<evidence type="ECO:0000259" key="4">
    <source>
        <dbReference type="PROSITE" id="PS51186"/>
    </source>
</evidence>
<reference evidence="5 6" key="1">
    <citation type="submission" date="2017-04" db="EMBL/GenBank/DDBJ databases">
        <title>Monoglobus pectinilyticus 14 draft genome.</title>
        <authorList>
            <person name="Kim C."/>
            <person name="Rosendale D.I."/>
            <person name="Kelly W.J."/>
            <person name="Tannock G.W."/>
            <person name="Patchett M.L."/>
            <person name="Jordens J.Z."/>
        </authorList>
    </citation>
    <scope>NUCLEOTIDE SEQUENCE [LARGE SCALE GENOMIC DNA]</scope>
    <source>
        <strain evidence="5 6">14</strain>
    </source>
</reference>
<dbReference type="PROSITE" id="PS51186">
    <property type="entry name" value="GNAT"/>
    <property type="match status" value="1"/>
</dbReference>
<accession>A0A2K9P0Z5</accession>